<evidence type="ECO:0000313" key="3">
    <source>
        <dbReference type="EMBL" id="CCG06717.1"/>
    </source>
</evidence>
<dbReference type="AlphaFoldDB" id="H6SIU0"/>
<proteinExistence type="predicted"/>
<evidence type="ECO:0008006" key="5">
    <source>
        <dbReference type="Google" id="ProtNLM"/>
    </source>
</evidence>
<evidence type="ECO:0000256" key="2">
    <source>
        <dbReference type="SAM" id="Phobius"/>
    </source>
</evidence>
<dbReference type="SUPFAM" id="SSF52317">
    <property type="entry name" value="Class I glutamine amidotransferase-like"/>
    <property type="match status" value="1"/>
</dbReference>
<evidence type="ECO:0000256" key="1">
    <source>
        <dbReference type="SAM" id="MobiDB-lite"/>
    </source>
</evidence>
<keyword evidence="2" id="KW-0812">Transmembrane</keyword>
<dbReference type="InterPro" id="IPR029062">
    <property type="entry name" value="Class_I_gatase-like"/>
</dbReference>
<dbReference type="Proteomes" id="UP000033220">
    <property type="component" value="Chromosome DSM 122"/>
</dbReference>
<gene>
    <name evidence="3" type="ORF">RSPPHO_00091</name>
</gene>
<feature type="transmembrane region" description="Helical" evidence="2">
    <location>
        <begin position="41"/>
        <end position="60"/>
    </location>
</feature>
<dbReference type="eggNOG" id="COG5426">
    <property type="taxonomic scope" value="Bacteria"/>
</dbReference>
<dbReference type="KEGG" id="rpm:RSPPHO_00091"/>
<evidence type="ECO:0000313" key="4">
    <source>
        <dbReference type="Proteomes" id="UP000033220"/>
    </source>
</evidence>
<keyword evidence="2" id="KW-1133">Transmembrane helix</keyword>
<dbReference type="HOGENOM" id="CLU_655335_0_0_5"/>
<feature type="transmembrane region" description="Helical" evidence="2">
    <location>
        <begin position="17"/>
        <end position="34"/>
    </location>
</feature>
<organism evidence="3 4">
    <name type="scientific">Pararhodospirillum photometricum DSM 122</name>
    <dbReference type="NCBI Taxonomy" id="1150469"/>
    <lineage>
        <taxon>Bacteria</taxon>
        <taxon>Pseudomonadati</taxon>
        <taxon>Pseudomonadota</taxon>
        <taxon>Alphaproteobacteria</taxon>
        <taxon>Rhodospirillales</taxon>
        <taxon>Rhodospirillaceae</taxon>
        <taxon>Pararhodospirillum</taxon>
    </lineage>
</organism>
<dbReference type="PANTHER" id="PTHR37947:SF1">
    <property type="entry name" value="BLL2462 PROTEIN"/>
    <property type="match status" value="1"/>
</dbReference>
<sequence>MNTLTGLALAPLLPSPLAWSLAGVALAVGLVGLVRRARGAGTRLVALAALVLALLNPQWVTETRSPLPDVALVALDVSPSQTLTGRGPEAEAVAARARQALAPLPGLETRLVRVSEGGPLGTRLMSAVDEALADVPRERRAGVVLVTDGQVHDVHGAPTPGAPVHVVLTGPKGGRDRLLMLAETPRFGLVGKPLPVTVTVEDPALAPGTPVPVSVSHNGAPGDTHLVPANTPTPLSLVLETAGPNVIELSTPVVPGEVAAVNNKIALGINGVRDRLRVLLVSGQPHAGERVWRNLLKADPAVDLVHFTILRPPMKEDLTPLADLALIAFPIRELFEEKLGDFDLIIFDRFVRWGLLPDSYLDNVAAAVEQGGPCCSVSAPSTPSPIVWPPVRWPGSCRPSPPAESRASPFCPPSPPKASAIP</sequence>
<name>H6SIU0_PARPM</name>
<dbReference type="RefSeq" id="WP_014413357.1">
    <property type="nucleotide sequence ID" value="NC_017059.1"/>
</dbReference>
<protein>
    <recommendedName>
        <fullName evidence="5">VWA domain-containing protein</fullName>
    </recommendedName>
</protein>
<feature type="region of interest" description="Disordered" evidence="1">
    <location>
        <begin position="396"/>
        <end position="422"/>
    </location>
</feature>
<keyword evidence="2" id="KW-0472">Membrane</keyword>
<dbReference type="PATRIC" id="fig|1150469.3.peg.135"/>
<dbReference type="EMBL" id="HE663493">
    <property type="protein sequence ID" value="CCG06717.1"/>
    <property type="molecule type" value="Genomic_DNA"/>
</dbReference>
<reference evidence="3 4" key="1">
    <citation type="submission" date="2012-02" db="EMBL/GenBank/DDBJ databases">
        <title>Shotgun genome sequence of Phaeospirillum photometricum DSM 122.</title>
        <authorList>
            <person name="Duquesne K."/>
            <person name="Sturgis J."/>
        </authorList>
    </citation>
    <scope>NUCLEOTIDE SEQUENCE [LARGE SCALE GENOMIC DNA]</scope>
    <source>
        <strain evidence="4">DSM122</strain>
    </source>
</reference>
<keyword evidence="4" id="KW-1185">Reference proteome</keyword>
<accession>H6SIU0</accession>
<dbReference type="STRING" id="1150469.RSPPHO_00091"/>
<dbReference type="PANTHER" id="PTHR37947">
    <property type="entry name" value="BLL2462 PROTEIN"/>
    <property type="match status" value="1"/>
</dbReference>